<keyword evidence="2" id="KW-1185">Reference proteome</keyword>
<name>A0A8T0CN00_CORYI</name>
<dbReference type="EMBL" id="MU089904">
    <property type="protein sequence ID" value="KAF7848997.1"/>
    <property type="molecule type" value="Genomic_DNA"/>
</dbReference>
<gene>
    <name evidence="1" type="ORF">BT93_L1357</name>
</gene>
<evidence type="ECO:0000313" key="1">
    <source>
        <dbReference type="EMBL" id="KAF7848997.1"/>
    </source>
</evidence>
<evidence type="ECO:0000313" key="2">
    <source>
        <dbReference type="Proteomes" id="UP000806378"/>
    </source>
</evidence>
<dbReference type="AlphaFoldDB" id="A0A8T0CN00"/>
<organism evidence="1 2">
    <name type="scientific">Corymbia citriodora subsp. variegata</name>
    <dbReference type="NCBI Taxonomy" id="360336"/>
    <lineage>
        <taxon>Eukaryota</taxon>
        <taxon>Viridiplantae</taxon>
        <taxon>Streptophyta</taxon>
        <taxon>Embryophyta</taxon>
        <taxon>Tracheophyta</taxon>
        <taxon>Spermatophyta</taxon>
        <taxon>Magnoliopsida</taxon>
        <taxon>eudicotyledons</taxon>
        <taxon>Gunneridae</taxon>
        <taxon>Pentapetalae</taxon>
        <taxon>rosids</taxon>
        <taxon>malvids</taxon>
        <taxon>Myrtales</taxon>
        <taxon>Myrtaceae</taxon>
        <taxon>Myrtoideae</taxon>
        <taxon>Eucalypteae</taxon>
        <taxon>Corymbia</taxon>
    </lineage>
</organism>
<dbReference type="Proteomes" id="UP000806378">
    <property type="component" value="Unassembled WGS sequence"/>
</dbReference>
<protein>
    <submittedName>
        <fullName evidence="1">Uncharacterized protein</fullName>
    </submittedName>
</protein>
<reference evidence="1" key="1">
    <citation type="submission" date="2020-05" db="EMBL/GenBank/DDBJ databases">
        <title>WGS assembly of Corymbia citriodora subspecies variegata.</title>
        <authorList>
            <person name="Barry K."/>
            <person name="Hundley H."/>
            <person name="Shu S."/>
            <person name="Jenkins J."/>
            <person name="Grimwood J."/>
            <person name="Baten A."/>
        </authorList>
    </citation>
    <scope>NUCLEOTIDE SEQUENCE</scope>
    <source>
        <strain evidence="1">CV2-018</strain>
    </source>
</reference>
<sequence>MKEAYNGESKSLPMANSAEQLHEVAMALRGRKGLHE</sequence>
<proteinExistence type="predicted"/>
<dbReference type="Gramene" id="rna-gnl|WGS:JABURB|Cocit.L1357.1">
    <property type="protein sequence ID" value="cds-KAF7848997.1"/>
    <property type="gene ID" value="gene-BT93_L1357"/>
</dbReference>
<accession>A0A8T0CN00</accession>
<comment type="caution">
    <text evidence="1">The sequence shown here is derived from an EMBL/GenBank/DDBJ whole genome shotgun (WGS) entry which is preliminary data.</text>
</comment>